<proteinExistence type="inferred from homology"/>
<comment type="pathway">
    <text evidence="2">Protein modification; protein lipoylation via exogenous pathway; protein N(6)-(lipoyl)lysine from lipoate: step 2/2.</text>
</comment>
<protein>
    <recommendedName>
        <fullName evidence="4">Putative lipoate-protein ligase A</fullName>
    </recommendedName>
</protein>
<dbReference type="Pfam" id="PF21948">
    <property type="entry name" value="LplA-B_cat"/>
    <property type="match status" value="1"/>
</dbReference>
<dbReference type="Gene3D" id="3.30.930.10">
    <property type="entry name" value="Bira Bifunctional Protein, Domain 2"/>
    <property type="match status" value="1"/>
</dbReference>
<reference evidence="7" key="2">
    <citation type="submission" date="2023-06" db="EMBL/GenBank/DDBJ databases">
        <authorList>
            <consortium name="Lawrence Berkeley National Laboratory"/>
            <person name="Haridas S."/>
            <person name="Hensen N."/>
            <person name="Bonometti L."/>
            <person name="Westerberg I."/>
            <person name="Brannstrom I.O."/>
            <person name="Guillou S."/>
            <person name="Cros-Aarteil S."/>
            <person name="Calhoun S."/>
            <person name="Kuo A."/>
            <person name="Mondo S."/>
            <person name="Pangilinan J."/>
            <person name="Riley R."/>
            <person name="Labutti K."/>
            <person name="Andreopoulos B."/>
            <person name="Lipzen A."/>
            <person name="Chen C."/>
            <person name="Yanf M."/>
            <person name="Daum C."/>
            <person name="Ng V."/>
            <person name="Clum A."/>
            <person name="Steindorff A."/>
            <person name="Ohm R."/>
            <person name="Martin F."/>
            <person name="Silar P."/>
            <person name="Natvig D."/>
            <person name="Lalanne C."/>
            <person name="Gautier V."/>
            <person name="Ament-Velasquez S.L."/>
            <person name="Kruys A."/>
            <person name="Hutchinson M.I."/>
            <person name="Powell A.J."/>
            <person name="Barry K."/>
            <person name="Miller A.N."/>
            <person name="Grigoriev I.V."/>
            <person name="Debuchy R."/>
            <person name="Gladieux P."/>
            <person name="Thoren M.H."/>
            <person name="Johannesson H."/>
        </authorList>
    </citation>
    <scope>NUCLEOTIDE SEQUENCE</scope>
    <source>
        <strain evidence="7">SMH4131-1</strain>
    </source>
</reference>
<dbReference type="GO" id="GO:0009249">
    <property type="term" value="P:protein lipoylation"/>
    <property type="evidence" value="ECO:0007669"/>
    <property type="project" value="InterPro"/>
</dbReference>
<accession>A0AAE0IA86</accession>
<dbReference type="AlphaFoldDB" id="A0AAE0IA86"/>
<dbReference type="InterPro" id="IPR004562">
    <property type="entry name" value="LipoylTrfase_LipoateP_Ligase"/>
</dbReference>
<dbReference type="PANTHER" id="PTHR12561">
    <property type="entry name" value="LIPOATE-PROTEIN LIGASE"/>
    <property type="match status" value="1"/>
</dbReference>
<evidence type="ECO:0000256" key="1">
    <source>
        <dbReference type="ARBA" id="ARBA00003253"/>
    </source>
</evidence>
<keyword evidence="8" id="KW-1185">Reference proteome</keyword>
<dbReference type="EMBL" id="JAUEPO010000005">
    <property type="protein sequence ID" value="KAK3320556.1"/>
    <property type="molecule type" value="Genomic_DNA"/>
</dbReference>
<dbReference type="GO" id="GO:0017118">
    <property type="term" value="F:lipoyltransferase activity"/>
    <property type="evidence" value="ECO:0007669"/>
    <property type="project" value="TreeGrafter"/>
</dbReference>
<evidence type="ECO:0000256" key="4">
    <source>
        <dbReference type="ARBA" id="ARBA00015925"/>
    </source>
</evidence>
<evidence type="ECO:0000259" key="6">
    <source>
        <dbReference type="PROSITE" id="PS51733"/>
    </source>
</evidence>
<evidence type="ECO:0000313" key="7">
    <source>
        <dbReference type="EMBL" id="KAK3320556.1"/>
    </source>
</evidence>
<dbReference type="GO" id="GO:0005739">
    <property type="term" value="C:mitochondrion"/>
    <property type="evidence" value="ECO:0007669"/>
    <property type="project" value="TreeGrafter"/>
</dbReference>
<comment type="caution">
    <text evidence="7">The sequence shown here is derived from an EMBL/GenBank/DDBJ whole genome shotgun (WGS) entry which is preliminary data.</text>
</comment>
<feature type="region of interest" description="Disordered" evidence="5">
    <location>
        <begin position="108"/>
        <end position="127"/>
    </location>
</feature>
<sequence length="423" mass="47568">MAPIRPRAGTLGPRSILTRASSLLTSHKQETRRPFTQHQQQALATKRVQIYRSTTSDPYLNLSIEHHLLQNSHPDSTVLFLYINRPCVVIGRNQNPWLEVNLPLLRQGVPPSPNNPNNPNNDTNKTQTRPVALVRRRSGGGTVFHDEGNVNWTVICPPPAFNRDTHAEMVVRAMRGLGIRTARVNERHDIVLDDTSTTYKVSGSAYKLTRQRSLHHGTCLLSSPNLARISPLLRSPAEPFVKARGVESVRSKVRNVGLANEPFVEAVVGEFRAMYGERMEEIEEEEVGAASAMETPEIVKGVRELMSPEWIYGQTPQFTFSTHPTEDDPRERPPLPTDLPTNFHLHLTARHGEIQDIAIRGLGSDQMRDEELSRSLLKQNLLRIPNWRQVLRPTDSVNDEAVPEDVEHVGRWLNNVLGTGSSQ</sequence>
<evidence type="ECO:0000256" key="5">
    <source>
        <dbReference type="SAM" id="MobiDB-lite"/>
    </source>
</evidence>
<comment type="similarity">
    <text evidence="3">Belongs to the LplA family.</text>
</comment>
<comment type="function">
    <text evidence="1">Catalyzes both the ATP-dependent activation of exogenously supplied lipoate to lipoyl-AMP and the transfer of the activated lipoyl onto the lipoyl domains of lipoate-dependent enzymes.</text>
</comment>
<feature type="domain" description="BPL/LPL catalytic" evidence="6">
    <location>
        <begin position="72"/>
        <end position="279"/>
    </location>
</feature>
<evidence type="ECO:0000256" key="2">
    <source>
        <dbReference type="ARBA" id="ARBA00005085"/>
    </source>
</evidence>
<dbReference type="PROSITE" id="PS51733">
    <property type="entry name" value="BPL_LPL_CATALYTIC"/>
    <property type="match status" value="1"/>
</dbReference>
<organism evidence="7 8">
    <name type="scientific">Cercophora scortea</name>
    <dbReference type="NCBI Taxonomy" id="314031"/>
    <lineage>
        <taxon>Eukaryota</taxon>
        <taxon>Fungi</taxon>
        <taxon>Dikarya</taxon>
        <taxon>Ascomycota</taxon>
        <taxon>Pezizomycotina</taxon>
        <taxon>Sordariomycetes</taxon>
        <taxon>Sordariomycetidae</taxon>
        <taxon>Sordariales</taxon>
        <taxon>Lasiosphaeriaceae</taxon>
        <taxon>Cercophora</taxon>
    </lineage>
</organism>
<gene>
    <name evidence="7" type="ORF">B0T19DRAFT_243042</name>
</gene>
<dbReference type="Proteomes" id="UP001286456">
    <property type="component" value="Unassembled WGS sequence"/>
</dbReference>
<dbReference type="InterPro" id="IPR045864">
    <property type="entry name" value="aa-tRNA-synth_II/BPL/LPL"/>
</dbReference>
<dbReference type="SUPFAM" id="SSF55681">
    <property type="entry name" value="Class II aaRS and biotin synthetases"/>
    <property type="match status" value="1"/>
</dbReference>
<evidence type="ECO:0000256" key="3">
    <source>
        <dbReference type="ARBA" id="ARBA00008242"/>
    </source>
</evidence>
<evidence type="ECO:0000313" key="8">
    <source>
        <dbReference type="Proteomes" id="UP001286456"/>
    </source>
</evidence>
<dbReference type="CDD" id="cd16443">
    <property type="entry name" value="LplA"/>
    <property type="match status" value="1"/>
</dbReference>
<dbReference type="PANTHER" id="PTHR12561:SF3">
    <property type="entry name" value="LIPOYLTRANSFERASE 1, MITOCHONDRIAL"/>
    <property type="match status" value="1"/>
</dbReference>
<dbReference type="InterPro" id="IPR004143">
    <property type="entry name" value="BPL_LPL_catalytic"/>
</dbReference>
<name>A0AAE0IA86_9PEZI</name>
<reference evidence="7" key="1">
    <citation type="journal article" date="2023" name="Mol. Phylogenet. Evol.">
        <title>Genome-scale phylogeny and comparative genomics of the fungal order Sordariales.</title>
        <authorList>
            <person name="Hensen N."/>
            <person name="Bonometti L."/>
            <person name="Westerberg I."/>
            <person name="Brannstrom I.O."/>
            <person name="Guillou S."/>
            <person name="Cros-Aarteil S."/>
            <person name="Calhoun S."/>
            <person name="Haridas S."/>
            <person name="Kuo A."/>
            <person name="Mondo S."/>
            <person name="Pangilinan J."/>
            <person name="Riley R."/>
            <person name="LaButti K."/>
            <person name="Andreopoulos B."/>
            <person name="Lipzen A."/>
            <person name="Chen C."/>
            <person name="Yan M."/>
            <person name="Daum C."/>
            <person name="Ng V."/>
            <person name="Clum A."/>
            <person name="Steindorff A."/>
            <person name="Ohm R.A."/>
            <person name="Martin F."/>
            <person name="Silar P."/>
            <person name="Natvig D.O."/>
            <person name="Lalanne C."/>
            <person name="Gautier V."/>
            <person name="Ament-Velasquez S.L."/>
            <person name="Kruys A."/>
            <person name="Hutchinson M.I."/>
            <person name="Powell A.J."/>
            <person name="Barry K."/>
            <person name="Miller A.N."/>
            <person name="Grigoriev I.V."/>
            <person name="Debuchy R."/>
            <person name="Gladieux P."/>
            <person name="Hiltunen Thoren M."/>
            <person name="Johannesson H."/>
        </authorList>
    </citation>
    <scope>NUCLEOTIDE SEQUENCE</scope>
    <source>
        <strain evidence="7">SMH4131-1</strain>
    </source>
</reference>